<reference evidence="1 2" key="1">
    <citation type="submission" date="2018-06" db="EMBL/GenBank/DDBJ databases">
        <title>Echinicola strongylocentroti sp. nov., isolated from a sea urchin Strongylocentrotus intermedius.</title>
        <authorList>
            <person name="Bae S.S."/>
        </authorList>
    </citation>
    <scope>NUCLEOTIDE SEQUENCE [LARGE SCALE GENOMIC DNA]</scope>
    <source>
        <strain evidence="1 2">MEBiC08714</strain>
    </source>
</reference>
<evidence type="ECO:0000313" key="1">
    <source>
        <dbReference type="EMBL" id="AWW32186.1"/>
    </source>
</evidence>
<gene>
    <name evidence="1" type="ORF">DN752_19700</name>
</gene>
<organism evidence="1 2">
    <name type="scientific">Echinicola strongylocentroti</name>
    <dbReference type="NCBI Taxonomy" id="1795355"/>
    <lineage>
        <taxon>Bacteria</taxon>
        <taxon>Pseudomonadati</taxon>
        <taxon>Bacteroidota</taxon>
        <taxon>Cytophagia</taxon>
        <taxon>Cytophagales</taxon>
        <taxon>Cyclobacteriaceae</taxon>
        <taxon>Echinicola</taxon>
    </lineage>
</organism>
<keyword evidence="2" id="KW-1185">Reference proteome</keyword>
<dbReference type="KEGG" id="est:DN752_19700"/>
<proteinExistence type="predicted"/>
<name>A0A2Z4INR1_9BACT</name>
<accession>A0A2Z4INR1</accession>
<dbReference type="AlphaFoldDB" id="A0A2Z4INR1"/>
<dbReference type="RefSeq" id="WP_112785559.1">
    <property type="nucleotide sequence ID" value="NZ_CP030041.1"/>
</dbReference>
<evidence type="ECO:0000313" key="2">
    <source>
        <dbReference type="Proteomes" id="UP000248688"/>
    </source>
</evidence>
<dbReference type="EMBL" id="CP030041">
    <property type="protein sequence ID" value="AWW32186.1"/>
    <property type="molecule type" value="Genomic_DNA"/>
</dbReference>
<protein>
    <submittedName>
        <fullName evidence="1">Uncharacterized protein</fullName>
    </submittedName>
</protein>
<dbReference type="Proteomes" id="UP000248688">
    <property type="component" value="Chromosome"/>
</dbReference>
<dbReference type="OrthoDB" id="9940216at2"/>
<sequence>MSSKLIIFTLGAIAAAAVMRIFFWPEITEREEVTYRTETKTDWIRKDTTIYHFQDSLRILEVERYREPSPEPEKYDSIRHYQGSDPHLYGRVNWKATTGGYLQHLEINPVLDIPIRTVTNTIERNTTKVMHPKGLYATGGISSYFKYSVGATYLNNKSLIGYEYTPQLDLHEIKVGFKVW</sequence>